<organism evidence="11 12">
    <name type="scientific">Schwartzia succinivorans DSM 10502</name>
    <dbReference type="NCBI Taxonomy" id="1123243"/>
    <lineage>
        <taxon>Bacteria</taxon>
        <taxon>Bacillati</taxon>
        <taxon>Bacillota</taxon>
        <taxon>Negativicutes</taxon>
        <taxon>Selenomonadales</taxon>
        <taxon>Selenomonadaceae</taxon>
        <taxon>Schwartzia</taxon>
    </lineage>
</organism>
<evidence type="ECO:0000313" key="11">
    <source>
        <dbReference type="EMBL" id="SHF12598.1"/>
    </source>
</evidence>
<dbReference type="EMBL" id="FQUG01000007">
    <property type="protein sequence ID" value="SHF12598.1"/>
    <property type="molecule type" value="Genomic_DNA"/>
</dbReference>
<name>A0A1M4Z3R9_9FIRM</name>
<dbReference type="InterPro" id="IPR051906">
    <property type="entry name" value="TolC-like"/>
</dbReference>
<keyword evidence="6" id="KW-0472">Membrane</keyword>
<evidence type="ECO:0000256" key="6">
    <source>
        <dbReference type="ARBA" id="ARBA00023136"/>
    </source>
</evidence>
<dbReference type="PROSITE" id="PS51257">
    <property type="entry name" value="PROKAR_LIPOPROTEIN"/>
    <property type="match status" value="1"/>
</dbReference>
<comment type="similarity">
    <text evidence="2">Belongs to the outer membrane factor (OMF) (TC 1.B.17) family.</text>
</comment>
<protein>
    <submittedName>
        <fullName evidence="11">Outer membrane protein TolC</fullName>
    </submittedName>
</protein>
<dbReference type="RefSeq" id="WP_072935991.1">
    <property type="nucleotide sequence ID" value="NZ_FQUG01000007.1"/>
</dbReference>
<keyword evidence="8" id="KW-0175">Coiled coil</keyword>
<feature type="region of interest" description="Disordered" evidence="9">
    <location>
        <begin position="450"/>
        <end position="478"/>
    </location>
</feature>
<dbReference type="SUPFAM" id="SSF56954">
    <property type="entry name" value="Outer membrane efflux proteins (OEP)"/>
    <property type="match status" value="1"/>
</dbReference>
<evidence type="ECO:0000256" key="3">
    <source>
        <dbReference type="ARBA" id="ARBA00022448"/>
    </source>
</evidence>
<evidence type="ECO:0000256" key="4">
    <source>
        <dbReference type="ARBA" id="ARBA00022452"/>
    </source>
</evidence>
<dbReference type="GO" id="GO:1990281">
    <property type="term" value="C:efflux pump complex"/>
    <property type="evidence" value="ECO:0007669"/>
    <property type="project" value="TreeGrafter"/>
</dbReference>
<keyword evidence="12" id="KW-1185">Reference proteome</keyword>
<gene>
    <name evidence="11" type="ORF">SAMN02745190_01907</name>
</gene>
<evidence type="ECO:0000313" key="12">
    <source>
        <dbReference type="Proteomes" id="UP000184404"/>
    </source>
</evidence>
<evidence type="ECO:0000256" key="2">
    <source>
        <dbReference type="ARBA" id="ARBA00007613"/>
    </source>
</evidence>
<evidence type="ECO:0000256" key="7">
    <source>
        <dbReference type="ARBA" id="ARBA00023237"/>
    </source>
</evidence>
<evidence type="ECO:0000256" key="5">
    <source>
        <dbReference type="ARBA" id="ARBA00022692"/>
    </source>
</evidence>
<comment type="subcellular location">
    <subcellularLocation>
        <location evidence="1">Cell outer membrane</location>
    </subcellularLocation>
</comment>
<evidence type="ECO:0000256" key="8">
    <source>
        <dbReference type="SAM" id="Coils"/>
    </source>
</evidence>
<feature type="coiled-coil region" evidence="8">
    <location>
        <begin position="326"/>
        <end position="383"/>
    </location>
</feature>
<evidence type="ECO:0000256" key="1">
    <source>
        <dbReference type="ARBA" id="ARBA00004442"/>
    </source>
</evidence>
<accession>A0A1M4Z3R9</accession>
<feature type="compositionally biased region" description="Basic and acidic residues" evidence="9">
    <location>
        <begin position="450"/>
        <end position="462"/>
    </location>
</feature>
<proteinExistence type="inferred from homology"/>
<dbReference type="STRING" id="1123243.SAMN02745190_01907"/>
<evidence type="ECO:0000256" key="10">
    <source>
        <dbReference type="SAM" id="SignalP"/>
    </source>
</evidence>
<feature type="signal peptide" evidence="10">
    <location>
        <begin position="1"/>
        <end position="26"/>
    </location>
</feature>
<sequence length="478" mass="52562">MRILMKQAGRLAAAMFFATSCAFCEAAIPLSLSESVEMALESDESIAAAEAGKQTAKWQLSAARRASGFNINWRSGANRIGGSDYEGYRQRYRIGLSDDPYEHRFTNSVSAEFPLYTGGRVENNIEARHHGLSSADLTLENTKQTVKYQTTEAYYNVLQRKNLVQVAESAVRMSGTQLALIEAQFSEGAVAKSDVLQMQVQLANYQQSLVSAEGTLSVAKKSLLACIGLPADTEFETTDSFSYEPFGLELSECLDYALENRPDAAAAQYTVKSAEAQKQAAKSGYRPTLSAVASKSIADEKAFRHERSEAWEAGVTLSWNVFDNMVTAANVNAAKYTAERAQAEAELLLRNVRLQTESAYIRMKAAEANIQTTAEAIKYAENRYEIAKVRYEEGVDILLAVTDAQEKLTQARTNYYTALYEYNLNKAALAKAMGVPVDIDVPRYVAARDEGKSEPRAFDEASLHPAVSADMEKTGDKK</sequence>
<dbReference type="Proteomes" id="UP000184404">
    <property type="component" value="Unassembled WGS sequence"/>
</dbReference>
<dbReference type="GO" id="GO:0015288">
    <property type="term" value="F:porin activity"/>
    <property type="evidence" value="ECO:0007669"/>
    <property type="project" value="TreeGrafter"/>
</dbReference>
<dbReference type="PANTHER" id="PTHR30026:SF20">
    <property type="entry name" value="OUTER MEMBRANE PROTEIN TOLC"/>
    <property type="match status" value="1"/>
</dbReference>
<evidence type="ECO:0000256" key="9">
    <source>
        <dbReference type="SAM" id="MobiDB-lite"/>
    </source>
</evidence>
<dbReference type="Pfam" id="PF02321">
    <property type="entry name" value="OEP"/>
    <property type="match status" value="2"/>
</dbReference>
<keyword evidence="3" id="KW-0813">Transport</keyword>
<keyword evidence="10" id="KW-0732">Signal</keyword>
<keyword evidence="5" id="KW-0812">Transmembrane</keyword>
<keyword evidence="4" id="KW-1134">Transmembrane beta strand</keyword>
<keyword evidence="7" id="KW-0998">Cell outer membrane</keyword>
<dbReference type="AlphaFoldDB" id="A0A1M4Z3R9"/>
<reference evidence="11 12" key="1">
    <citation type="submission" date="2016-11" db="EMBL/GenBank/DDBJ databases">
        <authorList>
            <person name="Jaros S."/>
            <person name="Januszkiewicz K."/>
            <person name="Wedrychowicz H."/>
        </authorList>
    </citation>
    <scope>NUCLEOTIDE SEQUENCE [LARGE SCALE GENOMIC DNA]</scope>
    <source>
        <strain evidence="11 12">DSM 10502</strain>
    </source>
</reference>
<feature type="chain" id="PRO_5039663281" evidence="10">
    <location>
        <begin position="27"/>
        <end position="478"/>
    </location>
</feature>
<dbReference type="GO" id="GO:0009279">
    <property type="term" value="C:cell outer membrane"/>
    <property type="evidence" value="ECO:0007669"/>
    <property type="project" value="UniProtKB-SubCell"/>
</dbReference>
<dbReference type="PANTHER" id="PTHR30026">
    <property type="entry name" value="OUTER MEMBRANE PROTEIN TOLC"/>
    <property type="match status" value="1"/>
</dbReference>
<dbReference type="OrthoDB" id="6395775at2"/>
<dbReference type="Gene3D" id="1.20.1600.10">
    <property type="entry name" value="Outer membrane efflux proteins (OEP)"/>
    <property type="match status" value="1"/>
</dbReference>
<dbReference type="InterPro" id="IPR003423">
    <property type="entry name" value="OMP_efflux"/>
</dbReference>
<dbReference type="GO" id="GO:0015562">
    <property type="term" value="F:efflux transmembrane transporter activity"/>
    <property type="evidence" value="ECO:0007669"/>
    <property type="project" value="InterPro"/>
</dbReference>